<dbReference type="InterPro" id="IPR013766">
    <property type="entry name" value="Thioredoxin_domain"/>
</dbReference>
<dbReference type="GO" id="GO:0045454">
    <property type="term" value="P:cell redox homeostasis"/>
    <property type="evidence" value="ECO:0007669"/>
    <property type="project" value="TreeGrafter"/>
</dbReference>
<gene>
    <name evidence="11" type="primary">dsbD_2</name>
    <name evidence="11" type="ORF">NCTC13316_02272</name>
</gene>
<keyword evidence="5 8" id="KW-1133">Transmembrane helix</keyword>
<organism evidence="11 12">
    <name type="scientific">Legionella busanensis</name>
    <dbReference type="NCBI Taxonomy" id="190655"/>
    <lineage>
        <taxon>Bacteria</taxon>
        <taxon>Pseudomonadati</taxon>
        <taxon>Pseudomonadota</taxon>
        <taxon>Gammaproteobacteria</taxon>
        <taxon>Legionellales</taxon>
        <taxon>Legionellaceae</taxon>
        <taxon>Legionella</taxon>
    </lineage>
</organism>
<dbReference type="Pfam" id="PF11412">
    <property type="entry name" value="DsbD_N"/>
    <property type="match status" value="1"/>
</dbReference>
<evidence type="ECO:0000313" key="11">
    <source>
        <dbReference type="EMBL" id="STX52168.1"/>
    </source>
</evidence>
<dbReference type="Proteomes" id="UP000254794">
    <property type="component" value="Unassembled WGS sequence"/>
</dbReference>
<evidence type="ECO:0000259" key="10">
    <source>
        <dbReference type="PROSITE" id="PS51352"/>
    </source>
</evidence>
<feature type="transmembrane region" description="Helical" evidence="8">
    <location>
        <begin position="370"/>
        <end position="391"/>
    </location>
</feature>
<keyword evidence="7" id="KW-0676">Redox-active center</keyword>
<sequence>MKKWLLFTLSCLFSILCFAEPLPVKDIFQVHVSRLNPNQFLIKWDIKPGYFLYSDRISINVPDNSNVQLGDIPFPPTLTKTDLQGRTYTIYRNQLTLSIGVLGKEPGEALINLHYQGCADDGFCYPPQTKKIKLTIAKDLSLSSAELFQDNNLTEDNPPLTEENNTNFDSIFYNHNLVMTLLTFFGFGLLLSFTPCILPMIPVLSGIIVGHSKTITTGKAFRLSLSYVLSMSVTYALVGALVSLLGSNLQIIMQSPWAIGFFSLLFVLLSLSMFGFFELKLPVTWQSKLAQLNRRQTSGHYLSAAIMGCLSTLILSPCVTAPLIGVLGYIANTGNVVFGSLSLFFLSLGMGTPLILIGTSAGRLLPKAGLWMNTVKSFFGVLLLGVAIYLLSRVLPGIFSMVLWATLFIFSGIYLGALVRATTNYTKFCQGLGIILLVYGLLILVGASMGGTNPLQPLSSWSQAKENNEIGYQPVKSIGEIEQAIANANAQGKPVILDFYADWCVTCQFIEANVLQNLEVKALLKNFVVLRADITANNTANQALMRKYNVVAPPTFLFFNKEGDELEHSRLVGEMNSQTFIKRLQSVQAQASLEN</sequence>
<dbReference type="NCBIfam" id="NF001419">
    <property type="entry name" value="PRK00293.1"/>
    <property type="match status" value="1"/>
</dbReference>
<feature type="transmembrane region" description="Helical" evidence="8">
    <location>
        <begin position="397"/>
        <end position="419"/>
    </location>
</feature>
<feature type="chain" id="PRO_5017019793" evidence="9">
    <location>
        <begin position="20"/>
        <end position="595"/>
    </location>
</feature>
<keyword evidence="11" id="KW-0560">Oxidoreductase</keyword>
<dbReference type="Pfam" id="PF02683">
    <property type="entry name" value="DsbD_TM"/>
    <property type="match status" value="1"/>
</dbReference>
<evidence type="ECO:0000256" key="4">
    <source>
        <dbReference type="ARBA" id="ARBA00022748"/>
    </source>
</evidence>
<dbReference type="Pfam" id="PF13899">
    <property type="entry name" value="Thioredoxin_7"/>
    <property type="match status" value="1"/>
</dbReference>
<dbReference type="PROSITE" id="PS00194">
    <property type="entry name" value="THIOREDOXIN_1"/>
    <property type="match status" value="1"/>
</dbReference>
<dbReference type="InterPro" id="IPR017937">
    <property type="entry name" value="Thioredoxin_CS"/>
</dbReference>
<evidence type="ECO:0000256" key="7">
    <source>
        <dbReference type="ARBA" id="ARBA00023284"/>
    </source>
</evidence>
<feature type="transmembrane region" description="Helical" evidence="8">
    <location>
        <begin position="257"/>
        <end position="279"/>
    </location>
</feature>
<feature type="transmembrane region" description="Helical" evidence="8">
    <location>
        <begin position="300"/>
        <end position="330"/>
    </location>
</feature>
<reference evidence="11 12" key="1">
    <citation type="submission" date="2018-06" db="EMBL/GenBank/DDBJ databases">
        <authorList>
            <consortium name="Pathogen Informatics"/>
            <person name="Doyle S."/>
        </authorList>
    </citation>
    <scope>NUCLEOTIDE SEQUENCE [LARGE SCALE GENOMIC DNA]</scope>
    <source>
        <strain evidence="11 12">NCTC13316</strain>
    </source>
</reference>
<keyword evidence="3 8" id="KW-0812">Transmembrane</keyword>
<dbReference type="PROSITE" id="PS51352">
    <property type="entry name" value="THIOREDOXIN_2"/>
    <property type="match status" value="1"/>
</dbReference>
<dbReference type="RefSeq" id="WP_115332565.1">
    <property type="nucleotide sequence ID" value="NZ_CAAAHP010000012.1"/>
</dbReference>
<dbReference type="AlphaFoldDB" id="A0A378JNA7"/>
<dbReference type="SUPFAM" id="SSF74863">
    <property type="entry name" value="Thiol:disulfide interchange protein DsbD, N-terminal domain (DsbD-alpha)"/>
    <property type="match status" value="1"/>
</dbReference>
<feature type="transmembrane region" description="Helical" evidence="8">
    <location>
        <begin position="336"/>
        <end position="358"/>
    </location>
</feature>
<dbReference type="InterPro" id="IPR003834">
    <property type="entry name" value="Cyt_c_assmbl_TM_dom"/>
</dbReference>
<feature type="transmembrane region" description="Helical" evidence="8">
    <location>
        <begin position="431"/>
        <end position="450"/>
    </location>
</feature>
<dbReference type="Gene3D" id="3.40.30.10">
    <property type="entry name" value="Glutaredoxin"/>
    <property type="match status" value="1"/>
</dbReference>
<evidence type="ECO:0000256" key="1">
    <source>
        <dbReference type="ARBA" id="ARBA00004651"/>
    </source>
</evidence>
<evidence type="ECO:0000313" key="12">
    <source>
        <dbReference type="Proteomes" id="UP000254794"/>
    </source>
</evidence>
<dbReference type="CDD" id="cd02953">
    <property type="entry name" value="DsbDgamma"/>
    <property type="match status" value="1"/>
</dbReference>
<protein>
    <submittedName>
        <fullName evidence="11">Thiol:disulfide interchange protein DsbD</fullName>
        <ecNumber evidence="11">1.8.1.8</ecNumber>
    </submittedName>
</protein>
<dbReference type="GO" id="GO:0017004">
    <property type="term" value="P:cytochrome complex assembly"/>
    <property type="evidence" value="ECO:0007669"/>
    <property type="project" value="UniProtKB-KW"/>
</dbReference>
<feature type="signal peptide" evidence="9">
    <location>
        <begin position="1"/>
        <end position="19"/>
    </location>
</feature>
<dbReference type="OrthoDB" id="9811036at2"/>
<dbReference type="InterPro" id="IPR028250">
    <property type="entry name" value="DsbDN"/>
</dbReference>
<dbReference type="GO" id="GO:0047134">
    <property type="term" value="F:protein-disulfide reductase [NAD(P)H] activity"/>
    <property type="evidence" value="ECO:0007669"/>
    <property type="project" value="UniProtKB-EC"/>
</dbReference>
<dbReference type="Gene3D" id="2.60.40.1250">
    <property type="entry name" value="Thiol:disulfide interchange protein DsbD, N-terminal domain"/>
    <property type="match status" value="1"/>
</dbReference>
<evidence type="ECO:0000256" key="6">
    <source>
        <dbReference type="ARBA" id="ARBA00023136"/>
    </source>
</evidence>
<dbReference type="InterPro" id="IPR035671">
    <property type="entry name" value="DsbD_gamma"/>
</dbReference>
<dbReference type="InterPro" id="IPR036249">
    <property type="entry name" value="Thioredoxin-like_sf"/>
</dbReference>
<keyword evidence="6 8" id="KW-0472">Membrane</keyword>
<keyword evidence="12" id="KW-1185">Reference proteome</keyword>
<keyword evidence="9" id="KW-0732">Signal</keyword>
<dbReference type="PANTHER" id="PTHR32234">
    <property type="entry name" value="THIOL:DISULFIDE INTERCHANGE PROTEIN DSBD"/>
    <property type="match status" value="1"/>
</dbReference>
<evidence type="ECO:0000256" key="3">
    <source>
        <dbReference type="ARBA" id="ARBA00022692"/>
    </source>
</evidence>
<name>A0A378JNA7_9GAMM</name>
<dbReference type="GO" id="GO:0005886">
    <property type="term" value="C:plasma membrane"/>
    <property type="evidence" value="ECO:0007669"/>
    <property type="project" value="UniProtKB-SubCell"/>
</dbReference>
<feature type="transmembrane region" description="Helical" evidence="8">
    <location>
        <begin position="225"/>
        <end position="245"/>
    </location>
</feature>
<dbReference type="EMBL" id="UGOD01000001">
    <property type="protein sequence ID" value="STX52168.1"/>
    <property type="molecule type" value="Genomic_DNA"/>
</dbReference>
<feature type="transmembrane region" description="Helical" evidence="8">
    <location>
        <begin position="177"/>
        <end position="204"/>
    </location>
</feature>
<dbReference type="InterPro" id="IPR036929">
    <property type="entry name" value="DsbDN_sf"/>
</dbReference>
<comment type="subcellular location">
    <subcellularLocation>
        <location evidence="1">Cell membrane</location>
        <topology evidence="1">Multi-pass membrane protein</topology>
    </subcellularLocation>
</comment>
<dbReference type="EC" id="1.8.1.8" evidence="11"/>
<keyword evidence="4" id="KW-0201">Cytochrome c-type biogenesis</keyword>
<dbReference type="PANTHER" id="PTHR32234:SF0">
    <property type="entry name" value="THIOL:DISULFIDE INTERCHANGE PROTEIN DSBD"/>
    <property type="match status" value="1"/>
</dbReference>
<keyword evidence="2" id="KW-1003">Cell membrane</keyword>
<evidence type="ECO:0000256" key="2">
    <source>
        <dbReference type="ARBA" id="ARBA00022475"/>
    </source>
</evidence>
<proteinExistence type="predicted"/>
<accession>A0A378JNA7</accession>
<evidence type="ECO:0000256" key="8">
    <source>
        <dbReference type="SAM" id="Phobius"/>
    </source>
</evidence>
<evidence type="ECO:0000256" key="5">
    <source>
        <dbReference type="ARBA" id="ARBA00022989"/>
    </source>
</evidence>
<dbReference type="SUPFAM" id="SSF52833">
    <property type="entry name" value="Thioredoxin-like"/>
    <property type="match status" value="1"/>
</dbReference>
<evidence type="ECO:0000256" key="9">
    <source>
        <dbReference type="SAM" id="SignalP"/>
    </source>
</evidence>
<feature type="domain" description="Thioredoxin" evidence="10">
    <location>
        <begin position="452"/>
        <end position="589"/>
    </location>
</feature>